<accession>A0A091BKK0</accession>
<gene>
    <name evidence="3" type="ORF">N790_03700</name>
</gene>
<evidence type="ECO:0000313" key="4">
    <source>
        <dbReference type="Proteomes" id="UP000029392"/>
    </source>
</evidence>
<evidence type="ECO:0000256" key="1">
    <source>
        <dbReference type="SAM" id="MobiDB-lite"/>
    </source>
</evidence>
<evidence type="ECO:0000313" key="3">
    <source>
        <dbReference type="EMBL" id="KFN52047.1"/>
    </source>
</evidence>
<dbReference type="STRING" id="1384054.N790_03700"/>
<dbReference type="PROSITE" id="PS51257">
    <property type="entry name" value="PROKAR_LIPOPROTEIN"/>
    <property type="match status" value="1"/>
</dbReference>
<sequence length="311" mass="33351">MTRFRPARALAALLLLVLALVACRREPADLAAVPGDPVGAVQAQVKALRDNDLVRYSRLSLPPELHARSEALWARRQAEAEPVDPEDAREYADMMARLTAPDAEKALMRDLEPKLAKFQAEAAGQWPLMQATASIFLGAAIQANTELSAAEKEHGAAVVEALLAWAQPELFTDRERARRAVAALSRTARELELPTLEQARALPMMPAMEKGGVALAGLKEVARAYDFDLDQSLDQATVELVSSEGDRAQVKVSYPLLGKPVAFEIEMQRVGDGWYSADAIEQTETELAEAGPVPAEAAGVAAPAPEAGNAG</sequence>
<dbReference type="Proteomes" id="UP000029392">
    <property type="component" value="Unassembled WGS sequence"/>
</dbReference>
<dbReference type="RefSeq" id="WP_043799983.1">
    <property type="nucleotide sequence ID" value="NZ_AVCH01000011.1"/>
</dbReference>
<keyword evidence="2" id="KW-0732">Signal</keyword>
<feature type="region of interest" description="Disordered" evidence="1">
    <location>
        <begin position="289"/>
        <end position="311"/>
    </location>
</feature>
<dbReference type="EMBL" id="AVCH01000011">
    <property type="protein sequence ID" value="KFN52047.1"/>
    <property type="molecule type" value="Genomic_DNA"/>
</dbReference>
<dbReference type="AlphaFoldDB" id="A0A091BKK0"/>
<dbReference type="OrthoDB" id="6194714at2"/>
<evidence type="ECO:0008006" key="5">
    <source>
        <dbReference type="Google" id="ProtNLM"/>
    </source>
</evidence>
<comment type="caution">
    <text evidence="3">The sequence shown here is derived from an EMBL/GenBank/DDBJ whole genome shotgun (WGS) entry which is preliminary data.</text>
</comment>
<reference evidence="3 4" key="1">
    <citation type="submission" date="2013-09" db="EMBL/GenBank/DDBJ databases">
        <title>Genome sequencing of Arenimonas malthae.</title>
        <authorList>
            <person name="Chen F."/>
            <person name="Wang G."/>
        </authorList>
    </citation>
    <scope>NUCLEOTIDE SEQUENCE [LARGE SCALE GENOMIC DNA]</scope>
    <source>
        <strain evidence="3 4">CC-JY-1</strain>
    </source>
</reference>
<dbReference type="eggNOG" id="ENOG5030SZG">
    <property type="taxonomic scope" value="Bacteria"/>
</dbReference>
<feature type="chain" id="PRO_5001869842" description="Lipoprotein" evidence="2">
    <location>
        <begin position="25"/>
        <end position="311"/>
    </location>
</feature>
<protein>
    <recommendedName>
        <fullName evidence="5">Lipoprotein</fullName>
    </recommendedName>
</protein>
<evidence type="ECO:0000256" key="2">
    <source>
        <dbReference type="SAM" id="SignalP"/>
    </source>
</evidence>
<keyword evidence="4" id="KW-1185">Reference proteome</keyword>
<proteinExistence type="predicted"/>
<feature type="signal peptide" evidence="2">
    <location>
        <begin position="1"/>
        <end position="24"/>
    </location>
</feature>
<name>A0A091BKK0_9GAMM</name>
<dbReference type="PATRIC" id="fig|1384054.3.peg.307"/>
<organism evidence="3 4">
    <name type="scientific">Arenimonas malthae CC-JY-1</name>
    <dbReference type="NCBI Taxonomy" id="1384054"/>
    <lineage>
        <taxon>Bacteria</taxon>
        <taxon>Pseudomonadati</taxon>
        <taxon>Pseudomonadota</taxon>
        <taxon>Gammaproteobacteria</taxon>
        <taxon>Lysobacterales</taxon>
        <taxon>Lysobacteraceae</taxon>
        <taxon>Arenimonas</taxon>
    </lineage>
</organism>